<dbReference type="AlphaFoldDB" id="A0A6B0UZJ5"/>
<keyword evidence="3" id="KW-0645">Protease</keyword>
<feature type="chain" id="PRO_5025497530" evidence="2">
    <location>
        <begin position="21"/>
        <end position="176"/>
    </location>
</feature>
<reference evidence="3" key="1">
    <citation type="submission" date="2019-12" db="EMBL/GenBank/DDBJ databases">
        <title>An insight into the sialome of adult female Ixodes ricinus ticks feeding for 6 days.</title>
        <authorList>
            <person name="Perner J."/>
            <person name="Ribeiro J.M.C."/>
        </authorList>
    </citation>
    <scope>NUCLEOTIDE SEQUENCE</scope>
    <source>
        <strain evidence="3">Semi-engorged</strain>
        <tissue evidence="3">Salivary glands</tissue>
    </source>
</reference>
<keyword evidence="3" id="KW-0482">Metalloprotease</keyword>
<dbReference type="GO" id="GO:0006508">
    <property type="term" value="P:proteolysis"/>
    <property type="evidence" value="ECO:0007669"/>
    <property type="project" value="UniProtKB-KW"/>
</dbReference>
<dbReference type="EMBL" id="GIFC01012923">
    <property type="protein sequence ID" value="MXU95006.1"/>
    <property type="molecule type" value="Transcribed_RNA"/>
</dbReference>
<proteinExistence type="predicted"/>
<keyword evidence="2" id="KW-0732">Signal</keyword>
<sequence>MMTIILRLLGFAAVAQWSSAFTDEGALVYPRLLESRRLNGERILKINEDITLSLERTSVFPEKLLIRTHEEGSLINNYVNGSEHNEHLYHDTEKMAAVILNDDDGVSVEGLLRHDLRIQPMLDLERSLEGHVAHMLFPVKQRTPYRGDHGHPPDELNNVPKENSTYPVFRKTKAGL</sequence>
<keyword evidence="3" id="KW-0378">Hydrolase</keyword>
<protein>
    <submittedName>
        <fullName evidence="3">Putative secreted metalloprotease</fullName>
    </submittedName>
</protein>
<dbReference type="GO" id="GO:0008237">
    <property type="term" value="F:metallopeptidase activity"/>
    <property type="evidence" value="ECO:0007669"/>
    <property type="project" value="UniProtKB-KW"/>
</dbReference>
<name>A0A6B0UZJ5_IXORI</name>
<organism evidence="3">
    <name type="scientific">Ixodes ricinus</name>
    <name type="common">Common tick</name>
    <name type="synonym">Acarus ricinus</name>
    <dbReference type="NCBI Taxonomy" id="34613"/>
    <lineage>
        <taxon>Eukaryota</taxon>
        <taxon>Metazoa</taxon>
        <taxon>Ecdysozoa</taxon>
        <taxon>Arthropoda</taxon>
        <taxon>Chelicerata</taxon>
        <taxon>Arachnida</taxon>
        <taxon>Acari</taxon>
        <taxon>Parasitiformes</taxon>
        <taxon>Ixodida</taxon>
        <taxon>Ixodoidea</taxon>
        <taxon>Ixodidae</taxon>
        <taxon>Ixodinae</taxon>
        <taxon>Ixodes</taxon>
    </lineage>
</organism>
<feature type="compositionally biased region" description="Basic and acidic residues" evidence="1">
    <location>
        <begin position="145"/>
        <end position="154"/>
    </location>
</feature>
<evidence type="ECO:0000256" key="2">
    <source>
        <dbReference type="SAM" id="SignalP"/>
    </source>
</evidence>
<evidence type="ECO:0000256" key="1">
    <source>
        <dbReference type="SAM" id="MobiDB-lite"/>
    </source>
</evidence>
<evidence type="ECO:0000313" key="3">
    <source>
        <dbReference type="EMBL" id="MXU95006.1"/>
    </source>
</evidence>
<accession>A0A6B0UZJ5</accession>
<feature type="region of interest" description="Disordered" evidence="1">
    <location>
        <begin position="143"/>
        <end position="163"/>
    </location>
</feature>
<feature type="signal peptide" evidence="2">
    <location>
        <begin position="1"/>
        <end position="20"/>
    </location>
</feature>